<evidence type="ECO:0000313" key="3">
    <source>
        <dbReference type="Proteomes" id="UP001153678"/>
    </source>
</evidence>
<gene>
    <name evidence="2" type="ORF">FWILDA_LOCUS4304</name>
</gene>
<proteinExistence type="predicted"/>
<name>A0A9W4SHQ9_9GLOM</name>
<dbReference type="AlphaFoldDB" id="A0A9W4SHQ9"/>
<keyword evidence="3" id="KW-1185">Reference proteome</keyword>
<evidence type="ECO:0000256" key="1">
    <source>
        <dbReference type="SAM" id="MobiDB-lite"/>
    </source>
</evidence>
<organism evidence="2 3">
    <name type="scientific">Funneliformis geosporum</name>
    <dbReference type="NCBI Taxonomy" id="1117311"/>
    <lineage>
        <taxon>Eukaryota</taxon>
        <taxon>Fungi</taxon>
        <taxon>Fungi incertae sedis</taxon>
        <taxon>Mucoromycota</taxon>
        <taxon>Glomeromycotina</taxon>
        <taxon>Glomeromycetes</taxon>
        <taxon>Glomerales</taxon>
        <taxon>Glomeraceae</taxon>
        <taxon>Funneliformis</taxon>
    </lineage>
</organism>
<accession>A0A9W4SHQ9</accession>
<comment type="caution">
    <text evidence="2">The sequence shown here is derived from an EMBL/GenBank/DDBJ whole genome shotgun (WGS) entry which is preliminary data.</text>
</comment>
<dbReference type="OrthoDB" id="10549665at2759"/>
<evidence type="ECO:0000313" key="2">
    <source>
        <dbReference type="EMBL" id="CAI2169880.1"/>
    </source>
</evidence>
<feature type="region of interest" description="Disordered" evidence="1">
    <location>
        <begin position="37"/>
        <end position="64"/>
    </location>
</feature>
<sequence>MSSKEQICKNCDCKGTCTCECGTTCKCVENCTCGKSNKETTTSTKPGIKETEHGQSSGKPKACGNEACTCSDCKCKPSECTCGKK</sequence>
<protein>
    <submittedName>
        <fullName evidence="2">8746_t:CDS:1</fullName>
    </submittedName>
</protein>
<dbReference type="EMBL" id="CAMKVN010000634">
    <property type="protein sequence ID" value="CAI2169880.1"/>
    <property type="molecule type" value="Genomic_DNA"/>
</dbReference>
<reference evidence="2" key="1">
    <citation type="submission" date="2022-08" db="EMBL/GenBank/DDBJ databases">
        <authorList>
            <person name="Kallberg Y."/>
            <person name="Tangrot J."/>
            <person name="Rosling A."/>
        </authorList>
    </citation>
    <scope>NUCLEOTIDE SEQUENCE</scope>
    <source>
        <strain evidence="2">Wild A</strain>
    </source>
</reference>
<dbReference type="Proteomes" id="UP001153678">
    <property type="component" value="Unassembled WGS sequence"/>
</dbReference>